<organism evidence="2 3">
    <name type="scientific">Desulfoferula mesophila</name>
    <dbReference type="NCBI Taxonomy" id="3058419"/>
    <lineage>
        <taxon>Bacteria</taxon>
        <taxon>Pseudomonadati</taxon>
        <taxon>Thermodesulfobacteriota</taxon>
        <taxon>Desulfarculia</taxon>
        <taxon>Desulfarculales</taxon>
        <taxon>Desulfarculaceae</taxon>
        <taxon>Desulfoferula</taxon>
    </lineage>
</organism>
<accession>A0AAU9EGM8</accession>
<dbReference type="AlphaFoldDB" id="A0AAU9EGM8"/>
<evidence type="ECO:0000313" key="3">
    <source>
        <dbReference type="Proteomes" id="UP001366166"/>
    </source>
</evidence>
<feature type="region of interest" description="Disordered" evidence="1">
    <location>
        <begin position="81"/>
        <end position="100"/>
    </location>
</feature>
<dbReference type="EMBL" id="AP028679">
    <property type="protein sequence ID" value="BEQ13121.1"/>
    <property type="molecule type" value="Genomic_DNA"/>
</dbReference>
<protein>
    <submittedName>
        <fullName evidence="2">Uncharacterized protein</fullName>
    </submittedName>
</protein>
<dbReference type="Proteomes" id="UP001366166">
    <property type="component" value="Chromosome"/>
</dbReference>
<sequence>MRSWGKVEMIELFAEWAPKKRNRVTDDQADRLQENPSKNRSVTNVTSETAKNLSPGEEDENLQTVESGRDGAQNAVTPVTAVTPPKSLNNSCNPSRETPVTTVTNPLCRLNHREVMETKSWRPAIQRLFKALLDRFEKRGRVTTEAETLAYDTIKVLGSIDGGPVGLLPDELVEPTAMLSELFGPGVKLGYYDQEKPAGTSEGAPKEDGTQPDGTHK</sequence>
<reference evidence="3" key="1">
    <citation type="journal article" date="2023" name="Arch. Microbiol.">
        <title>Desulfoferula mesophilus gen. nov. sp. nov., a mesophilic sulfate-reducing bacterium isolated from a brackish lake sediment.</title>
        <authorList>
            <person name="Watanabe T."/>
            <person name="Yabe T."/>
            <person name="Tsuji J.M."/>
            <person name="Fukui M."/>
        </authorList>
    </citation>
    <scope>NUCLEOTIDE SEQUENCE [LARGE SCALE GENOMIC DNA]</scope>
    <source>
        <strain evidence="3">12FAK</strain>
    </source>
</reference>
<feature type="region of interest" description="Disordered" evidence="1">
    <location>
        <begin position="19"/>
        <end position="72"/>
    </location>
</feature>
<keyword evidence="3" id="KW-1185">Reference proteome</keyword>
<proteinExistence type="predicted"/>
<name>A0AAU9EGM8_9BACT</name>
<feature type="compositionally biased region" description="Polar residues" evidence="1">
    <location>
        <begin position="34"/>
        <end position="52"/>
    </location>
</feature>
<evidence type="ECO:0000256" key="1">
    <source>
        <dbReference type="SAM" id="MobiDB-lite"/>
    </source>
</evidence>
<feature type="compositionally biased region" description="Basic and acidic residues" evidence="1">
    <location>
        <begin position="204"/>
        <end position="217"/>
    </location>
</feature>
<feature type="compositionally biased region" description="Polar residues" evidence="1">
    <location>
        <begin position="86"/>
        <end position="100"/>
    </location>
</feature>
<gene>
    <name evidence="2" type="ORF">FAK_01870</name>
</gene>
<evidence type="ECO:0000313" key="2">
    <source>
        <dbReference type="EMBL" id="BEQ13121.1"/>
    </source>
</evidence>
<feature type="region of interest" description="Disordered" evidence="1">
    <location>
        <begin position="190"/>
        <end position="217"/>
    </location>
</feature>
<dbReference type="KEGG" id="dmp:FAK_01870"/>
<feature type="compositionally biased region" description="Basic and acidic residues" evidence="1">
    <location>
        <begin position="23"/>
        <end position="33"/>
    </location>
</feature>